<evidence type="ECO:0000313" key="3">
    <source>
        <dbReference type="Proteomes" id="UP001139534"/>
    </source>
</evidence>
<feature type="domain" description="DUF4825" evidence="1">
    <location>
        <begin position="60"/>
        <end position="136"/>
    </location>
</feature>
<dbReference type="RefSeq" id="WP_248549913.1">
    <property type="nucleotide sequence ID" value="NZ_JALPRK010000001.1"/>
</dbReference>
<sequence length="197" mass="21947">MVTRQRLRRRNIGILALLLAGLVCFGVVEGVALPRQDQMEAQYNAAQNSPLTHDIARTSHYATRYMGNASKVTGLFRSLPLGPIRSFALDPDVFTVQVNLDASAPMAEIDRDRAYLYSATAAFAYIDNLEAVIFNEGSVAYRVTREGLLTWYGLDGFAALTADSAVWKTEVQDKLAEQDYARRAFQELFRESKTLSV</sequence>
<proteinExistence type="predicted"/>
<dbReference type="Pfam" id="PF16107">
    <property type="entry name" value="DUF4825"/>
    <property type="match status" value="1"/>
</dbReference>
<evidence type="ECO:0000313" key="2">
    <source>
        <dbReference type="EMBL" id="MCK8485654.1"/>
    </source>
</evidence>
<dbReference type="InterPro" id="IPR032250">
    <property type="entry name" value="DUF4825"/>
</dbReference>
<dbReference type="AlphaFoldDB" id="A0A9X1XUN6"/>
<reference evidence="2" key="1">
    <citation type="submission" date="2022-04" db="EMBL/GenBank/DDBJ databases">
        <authorList>
            <person name="Seo M.-J."/>
        </authorList>
    </citation>
    <scope>NUCLEOTIDE SEQUENCE</scope>
    <source>
        <strain evidence="2">MBLB2552</strain>
    </source>
</reference>
<dbReference type="Proteomes" id="UP001139534">
    <property type="component" value="Unassembled WGS sequence"/>
</dbReference>
<evidence type="ECO:0000259" key="1">
    <source>
        <dbReference type="Pfam" id="PF16107"/>
    </source>
</evidence>
<name>A0A9X1XUN6_9BACL</name>
<accession>A0A9X1XUN6</accession>
<organism evidence="2 3">
    <name type="scientific">Paenibacillus mellifer</name>
    <dbReference type="NCBI Taxonomy" id="2937794"/>
    <lineage>
        <taxon>Bacteria</taxon>
        <taxon>Bacillati</taxon>
        <taxon>Bacillota</taxon>
        <taxon>Bacilli</taxon>
        <taxon>Bacillales</taxon>
        <taxon>Paenibacillaceae</taxon>
        <taxon>Paenibacillus</taxon>
    </lineage>
</organism>
<dbReference type="EMBL" id="JALPRK010000001">
    <property type="protein sequence ID" value="MCK8485654.1"/>
    <property type="molecule type" value="Genomic_DNA"/>
</dbReference>
<comment type="caution">
    <text evidence="2">The sequence shown here is derived from an EMBL/GenBank/DDBJ whole genome shotgun (WGS) entry which is preliminary data.</text>
</comment>
<protein>
    <submittedName>
        <fullName evidence="2">DUF4825 domain-containing protein</fullName>
    </submittedName>
</protein>
<gene>
    <name evidence="2" type="ORF">M0651_00525</name>
</gene>
<keyword evidence="3" id="KW-1185">Reference proteome</keyword>